<gene>
    <name evidence="1" type="ORF">J0A65_22835</name>
</gene>
<dbReference type="RefSeq" id="WP_206596599.1">
    <property type="nucleotide sequence ID" value="NZ_JAFKCS010000154.1"/>
</dbReference>
<dbReference type="Proteomes" id="UP000663992">
    <property type="component" value="Unassembled WGS sequence"/>
</dbReference>
<proteinExistence type="predicted"/>
<evidence type="ECO:0000313" key="2">
    <source>
        <dbReference type="Proteomes" id="UP000663992"/>
    </source>
</evidence>
<accession>A0ABS3D013</accession>
<dbReference type="Gene3D" id="1.10.510.10">
    <property type="entry name" value="Transferase(Phosphotransferase) domain 1"/>
    <property type="match status" value="1"/>
</dbReference>
<evidence type="ECO:0000313" key="1">
    <source>
        <dbReference type="EMBL" id="MBN7822717.1"/>
    </source>
</evidence>
<dbReference type="EMBL" id="JAFKCS010000154">
    <property type="protein sequence ID" value="MBN7822717.1"/>
    <property type="molecule type" value="Genomic_DNA"/>
</dbReference>
<reference evidence="1 2" key="1">
    <citation type="submission" date="2021-03" db="EMBL/GenBank/DDBJ databases">
        <title>novel species isolated from a fishpond in China.</title>
        <authorList>
            <person name="Lu H."/>
            <person name="Cai Z."/>
        </authorList>
    </citation>
    <scope>NUCLEOTIDE SEQUENCE [LARGE SCALE GENOMIC DNA]</scope>
    <source>
        <strain evidence="1 2">Y57</strain>
    </source>
</reference>
<protein>
    <recommendedName>
        <fullName evidence="3">Toluene tolerance protein</fullName>
    </recommendedName>
</protein>
<dbReference type="SUPFAM" id="SSF56112">
    <property type="entry name" value="Protein kinase-like (PK-like)"/>
    <property type="match status" value="1"/>
</dbReference>
<sequence>MQRVSAADLSRLTADATVLEQDGLGPKVLRLQDGSFLKLFRKRRYFSSETLKPYAKRFADNATTLQRLGFTCPQIIGVYRVEDPVNGTAVHYLPLPGDTLRSRLEQAAPARAAQLIGKFGHLLARLHRKGVYFRSIHLGNVLVLPSDELALIDIADMHIGRFPLSLHKRLRNLKHMRRYPQDSNWLFERYQEDLLKAYRAEEPRHAEALLARTQRP</sequence>
<name>A0ABS3D013_9ALTE</name>
<comment type="caution">
    <text evidence="1">The sequence shown here is derived from an EMBL/GenBank/DDBJ whole genome shotgun (WGS) entry which is preliminary data.</text>
</comment>
<evidence type="ECO:0008006" key="3">
    <source>
        <dbReference type="Google" id="ProtNLM"/>
    </source>
</evidence>
<keyword evidence="2" id="KW-1185">Reference proteome</keyword>
<organism evidence="1 2">
    <name type="scientific">Bowmanella yangjiangensis</name>
    <dbReference type="NCBI Taxonomy" id="2811230"/>
    <lineage>
        <taxon>Bacteria</taxon>
        <taxon>Pseudomonadati</taxon>
        <taxon>Pseudomonadota</taxon>
        <taxon>Gammaproteobacteria</taxon>
        <taxon>Alteromonadales</taxon>
        <taxon>Alteromonadaceae</taxon>
        <taxon>Bowmanella</taxon>
    </lineage>
</organism>
<dbReference type="InterPro" id="IPR011009">
    <property type="entry name" value="Kinase-like_dom_sf"/>
</dbReference>